<organism evidence="2">
    <name type="scientific">Streptococcus agalactiae</name>
    <dbReference type="NCBI Taxonomy" id="1311"/>
    <lineage>
        <taxon>Bacteria</taxon>
        <taxon>Bacillati</taxon>
        <taxon>Bacillota</taxon>
        <taxon>Bacilli</taxon>
        <taxon>Lactobacillales</taxon>
        <taxon>Streptococcaceae</taxon>
        <taxon>Streptococcus</taxon>
    </lineage>
</organism>
<reference evidence="2" key="2">
    <citation type="submission" date="2016-12" db="EMBL/GenBank/DDBJ databases">
        <authorList>
            <person name="Song W.-J."/>
            <person name="Kurnit D.M."/>
        </authorList>
    </citation>
    <scope>NUCLEOTIDE SEQUENCE</scope>
    <source>
        <strain evidence="2">NCTC11080</strain>
    </source>
</reference>
<proteinExistence type="predicted"/>
<dbReference type="GO" id="GO:0016758">
    <property type="term" value="F:hexosyltransferase activity"/>
    <property type="evidence" value="ECO:0007669"/>
    <property type="project" value="InterPro"/>
</dbReference>
<protein>
    <submittedName>
        <fullName evidence="2">Beta-1,4-galactosyltransferase CpsG</fullName>
    </submittedName>
</protein>
<sequence>MIFVTVGTHEQQFNRLIKEVDRLKGTGAIDQEVFIQTGYSDFEPQNCQWSKFLSYDDMNSYMKEAEIVITHGGPATFMSVISLGKLPVVVPRRKQFGEHINDHQIQFLKKIAHLYPLAWIEDVDGLAEVLKRNIATEKYQGNNDMFCHKLEKIIGEI</sequence>
<accession>A0A1N6LYP6</accession>
<dbReference type="RefSeq" id="WP_000578449.1">
    <property type="nucleotide sequence ID" value="NZ_CAACXY010000016.1"/>
</dbReference>
<dbReference type="AlphaFoldDB" id="A0A1N6LYP6"/>
<dbReference type="Gene3D" id="3.40.50.2000">
    <property type="entry name" value="Glycogen Phosphorylase B"/>
    <property type="match status" value="1"/>
</dbReference>
<evidence type="ECO:0000313" key="2">
    <source>
        <dbReference type="EMBL" id="SIO74028.1"/>
    </source>
</evidence>
<name>A0A1N6LYP6_STRAG</name>
<dbReference type="InterPro" id="IPR007235">
    <property type="entry name" value="Glyco_trans_28_C"/>
</dbReference>
<evidence type="ECO:0000259" key="1">
    <source>
        <dbReference type="Pfam" id="PF04101"/>
    </source>
</evidence>
<dbReference type="Pfam" id="PF04101">
    <property type="entry name" value="Glyco_tran_28_C"/>
    <property type="match status" value="1"/>
</dbReference>
<gene>
    <name evidence="2" type="primary">cpsG</name>
</gene>
<keyword evidence="2" id="KW-0808">Transferase</keyword>
<feature type="domain" description="Glycosyl transferase family 28 C-terminal" evidence="1">
    <location>
        <begin position="1"/>
        <end position="138"/>
    </location>
</feature>
<keyword evidence="2" id="KW-0328">Glycosyltransferase</keyword>
<dbReference type="SUPFAM" id="SSF53756">
    <property type="entry name" value="UDP-Glycosyltransferase/glycogen phosphorylase"/>
    <property type="match status" value="1"/>
</dbReference>
<dbReference type="EMBL" id="LT671986">
    <property type="protein sequence ID" value="SIO74028.1"/>
    <property type="molecule type" value="Genomic_DNA"/>
</dbReference>
<reference evidence="2" key="1">
    <citation type="submission" date="2016-12" db="EMBL/GenBank/DDBJ databases">
        <title>Comparison of molecular serotyping approaches of Streptococcus agalactiae from genomic sequences.</title>
        <authorList>
            <person name="Kapatai G."/>
            <person name="Patel D."/>
            <person name="Efstratiou A."/>
            <person name="Chalker V.J."/>
        </authorList>
    </citation>
    <scope>NUCLEOTIDE SEQUENCE</scope>
    <source>
        <strain evidence="2">NCTC11080</strain>
    </source>
</reference>